<dbReference type="EMBL" id="CAUYUJ010017815">
    <property type="protein sequence ID" value="CAK0878133.1"/>
    <property type="molecule type" value="Genomic_DNA"/>
</dbReference>
<proteinExistence type="predicted"/>
<reference evidence="3" key="1">
    <citation type="submission" date="2023-10" db="EMBL/GenBank/DDBJ databases">
        <authorList>
            <person name="Chen Y."/>
            <person name="Shah S."/>
            <person name="Dougan E. K."/>
            <person name="Thang M."/>
            <person name="Chan C."/>
        </authorList>
    </citation>
    <scope>NUCLEOTIDE SEQUENCE [LARGE SCALE GENOMIC DNA]</scope>
</reference>
<dbReference type="InterPro" id="IPR003018">
    <property type="entry name" value="GAF"/>
</dbReference>
<dbReference type="SUPFAM" id="SSF55781">
    <property type="entry name" value="GAF domain-like"/>
    <property type="match status" value="1"/>
</dbReference>
<protein>
    <recommendedName>
        <fullName evidence="2">GAF domain-containing protein</fullName>
    </recommendedName>
</protein>
<dbReference type="Pfam" id="PF01590">
    <property type="entry name" value="GAF"/>
    <property type="match status" value="1"/>
</dbReference>
<feature type="region of interest" description="Disordered" evidence="1">
    <location>
        <begin position="226"/>
        <end position="245"/>
    </location>
</feature>
<dbReference type="Gene3D" id="3.30.450.40">
    <property type="match status" value="1"/>
</dbReference>
<feature type="region of interest" description="Disordered" evidence="1">
    <location>
        <begin position="196"/>
        <end position="220"/>
    </location>
</feature>
<gene>
    <name evidence="3" type="ORF">PCOR1329_LOCUS61997</name>
</gene>
<name>A0ABN9W0N5_9DINO</name>
<evidence type="ECO:0000313" key="4">
    <source>
        <dbReference type="Proteomes" id="UP001189429"/>
    </source>
</evidence>
<dbReference type="InterPro" id="IPR029016">
    <property type="entry name" value="GAF-like_dom_sf"/>
</dbReference>
<comment type="caution">
    <text evidence="3">The sequence shown here is derived from an EMBL/GenBank/DDBJ whole genome shotgun (WGS) entry which is preliminary data.</text>
</comment>
<evidence type="ECO:0000259" key="2">
    <source>
        <dbReference type="Pfam" id="PF01590"/>
    </source>
</evidence>
<dbReference type="Proteomes" id="UP001189429">
    <property type="component" value="Unassembled WGS sequence"/>
</dbReference>
<sequence length="245" mass="26807">MVAIGPGMKGKGCKGRSAAPTYELGASLDQTKHNTEESAEGCKKTRFLECPMLEKTVQQCDRVRKIMEEVMVHYGATFSVLTWRANGELHLKASHLSEVVTVPQSPGHTCYQLFNHIIDRDLPIIVYDVRGHETYGRISLPDFARNIRFYVGCPLITHASTYIGTLCVVDCSRPRAEFSLRDVRILQEKARELVTAAEEHNSSAPSSGDPGVGLISKMSGADMSSLPTDAIVQSSGSSSDDKFVS</sequence>
<evidence type="ECO:0000256" key="1">
    <source>
        <dbReference type="SAM" id="MobiDB-lite"/>
    </source>
</evidence>
<feature type="domain" description="GAF" evidence="2">
    <location>
        <begin position="63"/>
        <end position="193"/>
    </location>
</feature>
<evidence type="ECO:0000313" key="3">
    <source>
        <dbReference type="EMBL" id="CAK0878133.1"/>
    </source>
</evidence>
<organism evidence="3 4">
    <name type="scientific">Prorocentrum cordatum</name>
    <dbReference type="NCBI Taxonomy" id="2364126"/>
    <lineage>
        <taxon>Eukaryota</taxon>
        <taxon>Sar</taxon>
        <taxon>Alveolata</taxon>
        <taxon>Dinophyceae</taxon>
        <taxon>Prorocentrales</taxon>
        <taxon>Prorocentraceae</taxon>
        <taxon>Prorocentrum</taxon>
    </lineage>
</organism>
<accession>A0ABN9W0N5</accession>
<keyword evidence="4" id="KW-1185">Reference proteome</keyword>